<protein>
    <submittedName>
        <fullName evidence="2">Putative prophage repressor</fullName>
    </submittedName>
</protein>
<dbReference type="InterPro" id="IPR015927">
    <property type="entry name" value="Peptidase_S24_S26A/B/C"/>
</dbReference>
<feature type="domain" description="HTH cro/C1-type" evidence="1">
    <location>
        <begin position="6"/>
        <end position="60"/>
    </location>
</feature>
<dbReference type="EMBL" id="AAWL01000009">
    <property type="protein sequence ID" value="EAX47536.1"/>
    <property type="molecule type" value="Genomic_DNA"/>
</dbReference>
<evidence type="ECO:0000313" key="2">
    <source>
        <dbReference type="EMBL" id="EAX47536.1"/>
    </source>
</evidence>
<dbReference type="AlphaFoldDB" id="A1HR30"/>
<proteinExistence type="predicted"/>
<reference evidence="2 3" key="2">
    <citation type="submission" date="2007-01" db="EMBL/GenBank/DDBJ databases">
        <title>Sequencing of the draft genome and assembly of Thermosinus carboxydivorans Nor1.</title>
        <authorList>
            <consortium name="US DOE Joint Genome Institute (JGI-PGF)"/>
            <person name="Copeland A."/>
            <person name="Lucas S."/>
            <person name="Lapidus A."/>
            <person name="Barry K."/>
            <person name="Glavina del Rio T."/>
            <person name="Dalin E."/>
            <person name="Tice H."/>
            <person name="Bruce D."/>
            <person name="Pitluck S."/>
            <person name="Richardson P."/>
        </authorList>
    </citation>
    <scope>NUCLEOTIDE SEQUENCE [LARGE SCALE GENOMIC DNA]</scope>
    <source>
        <strain evidence="2 3">Nor1</strain>
    </source>
</reference>
<dbReference type="Proteomes" id="UP000005139">
    <property type="component" value="Unassembled WGS sequence"/>
</dbReference>
<dbReference type="InterPro" id="IPR010982">
    <property type="entry name" value="Lambda_DNA-bd_dom_sf"/>
</dbReference>
<dbReference type="SMART" id="SM00530">
    <property type="entry name" value="HTH_XRE"/>
    <property type="match status" value="1"/>
</dbReference>
<dbReference type="Pfam" id="PF00717">
    <property type="entry name" value="Peptidase_S24"/>
    <property type="match status" value="1"/>
</dbReference>
<dbReference type="Gene3D" id="2.10.109.10">
    <property type="entry name" value="Umud Fragment, subunit A"/>
    <property type="match status" value="1"/>
</dbReference>
<evidence type="ECO:0000313" key="3">
    <source>
        <dbReference type="Proteomes" id="UP000005139"/>
    </source>
</evidence>
<dbReference type="PANTHER" id="PTHR33516:SF2">
    <property type="entry name" value="LEXA REPRESSOR-RELATED"/>
    <property type="match status" value="1"/>
</dbReference>
<dbReference type="GO" id="GO:0003677">
    <property type="term" value="F:DNA binding"/>
    <property type="evidence" value="ECO:0007669"/>
    <property type="project" value="InterPro"/>
</dbReference>
<evidence type="ECO:0000259" key="1">
    <source>
        <dbReference type="PROSITE" id="PS50943"/>
    </source>
</evidence>
<dbReference type="Gene3D" id="1.10.260.40">
    <property type="entry name" value="lambda repressor-like DNA-binding domains"/>
    <property type="match status" value="1"/>
</dbReference>
<dbReference type="OrthoDB" id="9802364at2"/>
<name>A1HR30_9FIRM</name>
<dbReference type="Pfam" id="PF01381">
    <property type="entry name" value="HTH_3"/>
    <property type="match status" value="1"/>
</dbReference>
<dbReference type="CDD" id="cd06529">
    <property type="entry name" value="S24_LexA-like"/>
    <property type="match status" value="1"/>
</dbReference>
<dbReference type="InterPro" id="IPR001387">
    <property type="entry name" value="Cro/C1-type_HTH"/>
</dbReference>
<gene>
    <name evidence="2" type="ORF">TcarDRAFT_1271</name>
</gene>
<accession>A1HR30</accession>
<dbReference type="InterPro" id="IPR036286">
    <property type="entry name" value="LexA/Signal_pep-like_sf"/>
</dbReference>
<organism evidence="2 3">
    <name type="scientific">Thermosinus carboxydivorans Nor1</name>
    <dbReference type="NCBI Taxonomy" id="401526"/>
    <lineage>
        <taxon>Bacteria</taxon>
        <taxon>Bacillati</taxon>
        <taxon>Bacillota</taxon>
        <taxon>Negativicutes</taxon>
        <taxon>Selenomonadales</taxon>
        <taxon>Sporomusaceae</taxon>
        <taxon>Thermosinus</taxon>
    </lineage>
</organism>
<dbReference type="InterPro" id="IPR039418">
    <property type="entry name" value="LexA-like"/>
</dbReference>
<dbReference type="PROSITE" id="PS50943">
    <property type="entry name" value="HTH_CROC1"/>
    <property type="match status" value="1"/>
</dbReference>
<dbReference type="SUPFAM" id="SSF51306">
    <property type="entry name" value="LexA/Signal peptidase"/>
    <property type="match status" value="1"/>
</dbReference>
<dbReference type="RefSeq" id="WP_007289487.1">
    <property type="nucleotide sequence ID" value="NZ_AAWL01000009.1"/>
</dbReference>
<dbReference type="SUPFAM" id="SSF47413">
    <property type="entry name" value="lambda repressor-like DNA-binding domains"/>
    <property type="match status" value="1"/>
</dbReference>
<sequence length="215" mass="23877">MLGERLKSLREQKGITQQEMADILGIARGTYAHYEIDRREPDNATLSRLADFFGVSVDYLLGRDKPKPSITDLFPDAIPADLSNFVPIPIVGTVKAGPNGLAYEEHLGYEYVDKKDVNGAKHIFLQVKGDSMIGEGILPGDLALVKEQPEVYSGDLAVVIVDDIEPEGRIKRVHFKGDSIVLQSANPSYPPEIFTGEERKKIRIVGKVKQTIRKY</sequence>
<reference evidence="2 3" key="1">
    <citation type="submission" date="2007-01" db="EMBL/GenBank/DDBJ databases">
        <title>Annotation of the draft genome assembly of Thermosinus carboxydivorans Nor1.</title>
        <authorList>
            <consortium name="US DOE Joint Genome Institute (JGI-ORNL)"/>
            <person name="Larimer F."/>
            <person name="Land M."/>
            <person name="Hauser L."/>
        </authorList>
    </citation>
    <scope>NUCLEOTIDE SEQUENCE [LARGE SCALE GENOMIC DNA]</scope>
    <source>
        <strain evidence="2 3">Nor1</strain>
    </source>
</reference>
<comment type="caution">
    <text evidence="2">The sequence shown here is derived from an EMBL/GenBank/DDBJ whole genome shotgun (WGS) entry which is preliminary data.</text>
</comment>
<dbReference type="InterPro" id="IPR050077">
    <property type="entry name" value="LexA_repressor"/>
</dbReference>
<dbReference type="eggNOG" id="COG1974">
    <property type="taxonomic scope" value="Bacteria"/>
</dbReference>
<keyword evidence="3" id="KW-1185">Reference proteome</keyword>
<dbReference type="PANTHER" id="PTHR33516">
    <property type="entry name" value="LEXA REPRESSOR"/>
    <property type="match status" value="1"/>
</dbReference>
<dbReference type="CDD" id="cd00093">
    <property type="entry name" value="HTH_XRE"/>
    <property type="match status" value="1"/>
</dbReference>